<evidence type="ECO:0000313" key="7">
    <source>
        <dbReference type="Proteomes" id="UP001499924"/>
    </source>
</evidence>
<dbReference type="EMBL" id="BAAAVV010000003">
    <property type="protein sequence ID" value="GAA3165387.1"/>
    <property type="molecule type" value="Genomic_DNA"/>
</dbReference>
<dbReference type="InterPro" id="IPR039420">
    <property type="entry name" value="WalR-like"/>
</dbReference>
<feature type="domain" description="OmpR/PhoB-type" evidence="5">
    <location>
        <begin position="124"/>
        <end position="222"/>
    </location>
</feature>
<evidence type="ECO:0000256" key="3">
    <source>
        <dbReference type="PROSITE-ProRule" id="PRU01091"/>
    </source>
</evidence>
<evidence type="ECO:0000259" key="4">
    <source>
        <dbReference type="PROSITE" id="PS50110"/>
    </source>
</evidence>
<feature type="DNA-binding region" description="OmpR/PhoB-type" evidence="3">
    <location>
        <begin position="124"/>
        <end position="222"/>
    </location>
</feature>
<dbReference type="Proteomes" id="UP001499924">
    <property type="component" value="Unassembled WGS sequence"/>
</dbReference>
<gene>
    <name evidence="6" type="ORF">GCM10010531_17350</name>
</gene>
<dbReference type="PANTHER" id="PTHR48111">
    <property type="entry name" value="REGULATOR OF RPOS"/>
    <property type="match status" value="1"/>
</dbReference>
<comment type="caution">
    <text evidence="6">The sequence shown here is derived from an EMBL/GenBank/DDBJ whole genome shotgun (WGS) entry which is preliminary data.</text>
</comment>
<evidence type="ECO:0000259" key="5">
    <source>
        <dbReference type="PROSITE" id="PS51755"/>
    </source>
</evidence>
<dbReference type="InterPro" id="IPR036388">
    <property type="entry name" value="WH-like_DNA-bd_sf"/>
</dbReference>
<feature type="domain" description="Response regulatory" evidence="4">
    <location>
        <begin position="2"/>
        <end position="116"/>
    </location>
</feature>
<name>A0ABP6P2M4_9ACTN</name>
<keyword evidence="1 3" id="KW-0238">DNA-binding</keyword>
<dbReference type="Pfam" id="PF00486">
    <property type="entry name" value="Trans_reg_C"/>
    <property type="match status" value="1"/>
</dbReference>
<dbReference type="SMART" id="SM00448">
    <property type="entry name" value="REC"/>
    <property type="match status" value="1"/>
</dbReference>
<dbReference type="Gene3D" id="6.10.250.690">
    <property type="match status" value="1"/>
</dbReference>
<dbReference type="CDD" id="cd19935">
    <property type="entry name" value="REC_OmpR_CusR-like"/>
    <property type="match status" value="1"/>
</dbReference>
<dbReference type="CDD" id="cd00383">
    <property type="entry name" value="trans_reg_C"/>
    <property type="match status" value="1"/>
</dbReference>
<feature type="modified residue" description="4-aspartylphosphate" evidence="2">
    <location>
        <position position="51"/>
    </location>
</feature>
<keyword evidence="7" id="KW-1185">Reference proteome</keyword>
<dbReference type="Gene3D" id="3.40.50.2300">
    <property type="match status" value="1"/>
</dbReference>
<dbReference type="SMART" id="SM00862">
    <property type="entry name" value="Trans_reg_C"/>
    <property type="match status" value="1"/>
</dbReference>
<reference evidence="7" key="1">
    <citation type="journal article" date="2019" name="Int. J. Syst. Evol. Microbiol.">
        <title>The Global Catalogue of Microorganisms (GCM) 10K type strain sequencing project: providing services to taxonomists for standard genome sequencing and annotation.</title>
        <authorList>
            <consortium name="The Broad Institute Genomics Platform"/>
            <consortium name="The Broad Institute Genome Sequencing Center for Infectious Disease"/>
            <person name="Wu L."/>
            <person name="Ma J."/>
        </authorList>
    </citation>
    <scope>NUCLEOTIDE SEQUENCE [LARGE SCALE GENOMIC DNA]</scope>
    <source>
        <strain evidence="7">JCM 15614</strain>
    </source>
</reference>
<proteinExistence type="predicted"/>
<dbReference type="InterPro" id="IPR001867">
    <property type="entry name" value="OmpR/PhoB-type_DNA-bd"/>
</dbReference>
<dbReference type="SUPFAM" id="SSF52172">
    <property type="entry name" value="CheY-like"/>
    <property type="match status" value="1"/>
</dbReference>
<accession>A0ABP6P2M4</accession>
<evidence type="ECO:0000256" key="2">
    <source>
        <dbReference type="PROSITE-ProRule" id="PRU00169"/>
    </source>
</evidence>
<dbReference type="Gene3D" id="1.10.10.10">
    <property type="entry name" value="Winged helix-like DNA-binding domain superfamily/Winged helix DNA-binding domain"/>
    <property type="match status" value="1"/>
</dbReference>
<dbReference type="Pfam" id="PF00072">
    <property type="entry name" value="Response_reg"/>
    <property type="match status" value="1"/>
</dbReference>
<dbReference type="PROSITE" id="PS50110">
    <property type="entry name" value="RESPONSE_REGULATORY"/>
    <property type="match status" value="1"/>
</dbReference>
<evidence type="ECO:0000313" key="6">
    <source>
        <dbReference type="EMBL" id="GAA3165387.1"/>
    </source>
</evidence>
<dbReference type="InterPro" id="IPR001789">
    <property type="entry name" value="Sig_transdc_resp-reg_receiver"/>
</dbReference>
<protein>
    <submittedName>
        <fullName evidence="6">Response regulator transcription factor</fullName>
    </submittedName>
</protein>
<keyword evidence="2" id="KW-0597">Phosphoprotein</keyword>
<sequence>MRVLVVEDEVRLAENVRRGLSAEGFVVDVVHDGAEGLFNAEVNSYDVVVLDIMLPGLNGYEVCRRMRAAGVWTPVLMLTAKDGEYDQADAFDLGADDYLTKPFSFLVLVARLRALIRRGAPARPTVLAAGDLTLDPATRTVHRGGQEVTLTPREFGLLHFLLRHRGDVVSKTDILESVWDANYDGDENVVEVYVGYLRRKIDQPFGRHAIETVRGIGYRLAAGGG</sequence>
<dbReference type="RefSeq" id="WP_344688372.1">
    <property type="nucleotide sequence ID" value="NZ_BAAAVV010000003.1"/>
</dbReference>
<dbReference type="PROSITE" id="PS51755">
    <property type="entry name" value="OMPR_PHOB"/>
    <property type="match status" value="1"/>
</dbReference>
<dbReference type="InterPro" id="IPR011006">
    <property type="entry name" value="CheY-like_superfamily"/>
</dbReference>
<evidence type="ECO:0000256" key="1">
    <source>
        <dbReference type="ARBA" id="ARBA00023125"/>
    </source>
</evidence>
<organism evidence="6 7">
    <name type="scientific">Blastococcus jejuensis</name>
    <dbReference type="NCBI Taxonomy" id="351224"/>
    <lineage>
        <taxon>Bacteria</taxon>
        <taxon>Bacillati</taxon>
        <taxon>Actinomycetota</taxon>
        <taxon>Actinomycetes</taxon>
        <taxon>Geodermatophilales</taxon>
        <taxon>Geodermatophilaceae</taxon>
        <taxon>Blastococcus</taxon>
    </lineage>
</organism>
<dbReference type="PANTHER" id="PTHR48111:SF36">
    <property type="entry name" value="TRANSCRIPTIONAL REGULATORY PROTEIN CUTR"/>
    <property type="match status" value="1"/>
</dbReference>